<gene>
    <name evidence="1" type="ORF">WMO40_22390</name>
</gene>
<dbReference type="EMBL" id="JBBMEW010000035">
    <property type="protein sequence ID" value="MEQ2529424.1"/>
    <property type="molecule type" value="Genomic_DNA"/>
</dbReference>
<protein>
    <submittedName>
        <fullName evidence="1">Mu transposase C-terminal domain-containing protein</fullName>
    </submittedName>
</protein>
<evidence type="ECO:0000313" key="2">
    <source>
        <dbReference type="Proteomes" id="UP001439875"/>
    </source>
</evidence>
<organism evidence="1 2">
    <name type="scientific">Robertmurraya yapensis</name>
    <name type="common">ex Hitch et al 2024</name>
    <dbReference type="NCBI Taxonomy" id="3133160"/>
    <lineage>
        <taxon>Bacteria</taxon>
        <taxon>Bacillati</taxon>
        <taxon>Bacillota</taxon>
        <taxon>Bacilli</taxon>
        <taxon>Bacillales</taxon>
        <taxon>Bacillaceae</taxon>
        <taxon>Robertmurraya</taxon>
    </lineage>
</organism>
<accession>A0ACC6SHH4</accession>
<keyword evidence="2" id="KW-1185">Reference proteome</keyword>
<name>A0ACC6SHH4_9BACI</name>
<evidence type="ECO:0000313" key="1">
    <source>
        <dbReference type="EMBL" id="MEQ2529424.1"/>
    </source>
</evidence>
<proteinExistence type="predicted"/>
<dbReference type="Proteomes" id="UP001439875">
    <property type="component" value="Unassembled WGS sequence"/>
</dbReference>
<sequence length="705" mass="82592">MQLMVNDLLLSKYNPSKLERVVWIDYQNKWCYLVNVNKPSFPYSLEVNDIIHQLETNELEKVVEDPFFISVQVKELTDAERKKRDEAWEIVQDVYLIPDILLPNKRWGLIKNTSKKFNVSGKTIYNHLTRFFARGMIKSALLPDYYRSGNQVEHQYTKKTGRPAIYSSTIKRANVDNEWKKIFRASLEKYYFIRSKPSLKYAYQQMLKDYFSIKDESTDYKVLDVANPIPSYDQFYYWYRKWYKADYIIHKREGRRKYLQNHRAITGSATDDSMGIGLFAIDGTIGDIYLVSSLDRNKVIGRPMIYLTVDIFSRVIVSVYATIENMSGDSLRLALANAFSNKKYFCNTKLDMEIGEQEWPVHYIPHTILADRGSELISDELTSLVEDLNIKIQNTGSYRPELKGVCERFIGILQSHIAPFLEGIVQKDHAKRGGQDYRKKAVLNLKEYSRILVRCALYYNNEHYLSDYPLTQHMIEAKIPPIPIKLFEWGLKSGNGLLRSMSYSQIRSNVLPISQAIVDYKGIYFKGLYYSCRTAIKERWFSNARINGSWKIEVRYDSQDMSEIYIRKNRKDYETCTLIEQYDMYKSARMEELIDLTISKRQQEVDFQESEINGQIRLAQEIEEIVNEAKKEAKLDLGEGIKNIKDIRQNRKEEQELTRQKKSVNIQVINTDVPSSSTVNSASKKIRNIDLFRQKQKEGLNNENH</sequence>
<reference evidence="1" key="1">
    <citation type="submission" date="2024-03" db="EMBL/GenBank/DDBJ databases">
        <title>Human intestinal bacterial collection.</title>
        <authorList>
            <person name="Pauvert C."/>
            <person name="Hitch T.C.A."/>
            <person name="Clavel T."/>
        </authorList>
    </citation>
    <scope>NUCLEOTIDE SEQUENCE</scope>
    <source>
        <strain evidence="1">CLA-AA-H227</strain>
    </source>
</reference>
<comment type="caution">
    <text evidence="1">The sequence shown here is derived from an EMBL/GenBank/DDBJ whole genome shotgun (WGS) entry which is preliminary data.</text>
</comment>